<evidence type="ECO:0000256" key="5">
    <source>
        <dbReference type="PROSITE-ProRule" id="PRU00472"/>
    </source>
</evidence>
<dbReference type="PROSITE" id="PS51133">
    <property type="entry name" value="ZF_TFIIS_2"/>
    <property type="match status" value="1"/>
</dbReference>
<dbReference type="Pfam" id="PF07500">
    <property type="entry name" value="TFIIS_M"/>
    <property type="match status" value="1"/>
</dbReference>
<dbReference type="PROSITE" id="PS51321">
    <property type="entry name" value="TFIIS_CENTRAL"/>
    <property type="match status" value="1"/>
</dbReference>
<dbReference type="Pfam" id="PF01096">
    <property type="entry name" value="Zn_ribbon_TFIIS"/>
    <property type="match status" value="1"/>
</dbReference>
<keyword evidence="10" id="KW-1185">Reference proteome</keyword>
<evidence type="ECO:0000313" key="9">
    <source>
        <dbReference type="EMBL" id="KXS11900.1"/>
    </source>
</evidence>
<feature type="compositionally biased region" description="Polar residues" evidence="6">
    <location>
        <begin position="25"/>
        <end position="42"/>
    </location>
</feature>
<dbReference type="GO" id="GO:0003676">
    <property type="term" value="F:nucleic acid binding"/>
    <property type="evidence" value="ECO:0007669"/>
    <property type="project" value="InterPro"/>
</dbReference>
<dbReference type="GO" id="GO:0005634">
    <property type="term" value="C:nucleus"/>
    <property type="evidence" value="ECO:0007669"/>
    <property type="project" value="TreeGrafter"/>
</dbReference>
<dbReference type="OrthoDB" id="44867at2759"/>
<evidence type="ECO:0000259" key="8">
    <source>
        <dbReference type="PROSITE" id="PS51321"/>
    </source>
</evidence>
<accession>A0A139A535</accession>
<dbReference type="SUPFAM" id="SSF57783">
    <property type="entry name" value="Zinc beta-ribbon"/>
    <property type="match status" value="1"/>
</dbReference>
<gene>
    <name evidence="9" type="ORF">M427DRAFT_101907</name>
</gene>
<evidence type="ECO:0000256" key="2">
    <source>
        <dbReference type="ARBA" id="ARBA00022771"/>
    </source>
</evidence>
<keyword evidence="2 5" id="KW-0863">Zinc-finger</keyword>
<evidence type="ECO:0000256" key="6">
    <source>
        <dbReference type="SAM" id="MobiDB-lite"/>
    </source>
</evidence>
<dbReference type="SUPFAM" id="SSF46942">
    <property type="entry name" value="Elongation factor TFIIS domain 2"/>
    <property type="match status" value="1"/>
</dbReference>
<dbReference type="SMART" id="SM00510">
    <property type="entry name" value="TFS2M"/>
    <property type="match status" value="1"/>
</dbReference>
<evidence type="ECO:0000256" key="3">
    <source>
        <dbReference type="ARBA" id="ARBA00022833"/>
    </source>
</evidence>
<proteinExistence type="predicted"/>
<keyword evidence="9" id="KW-0648">Protein biosynthesis</keyword>
<dbReference type="SMART" id="SM00440">
    <property type="entry name" value="ZnF_C2C2"/>
    <property type="match status" value="1"/>
</dbReference>
<reference evidence="9 10" key="1">
    <citation type="journal article" date="2015" name="Genome Biol. Evol.">
        <title>Phylogenomic analyses indicate that early fungi evolved digesting cell walls of algal ancestors of land plants.</title>
        <authorList>
            <person name="Chang Y."/>
            <person name="Wang S."/>
            <person name="Sekimoto S."/>
            <person name="Aerts A.L."/>
            <person name="Choi C."/>
            <person name="Clum A."/>
            <person name="LaButti K.M."/>
            <person name="Lindquist E.A."/>
            <person name="Yee Ngan C."/>
            <person name="Ohm R.A."/>
            <person name="Salamov A.A."/>
            <person name="Grigoriev I.V."/>
            <person name="Spatafora J.W."/>
            <person name="Berbee M.L."/>
        </authorList>
    </citation>
    <scope>NUCLEOTIDE SEQUENCE [LARGE SCALE GENOMIC DNA]</scope>
    <source>
        <strain evidence="9 10">JEL478</strain>
    </source>
</reference>
<feature type="domain" description="TFIIS central" evidence="8">
    <location>
        <begin position="75"/>
        <end position="189"/>
    </location>
</feature>
<evidence type="ECO:0000313" key="10">
    <source>
        <dbReference type="Proteomes" id="UP000070544"/>
    </source>
</evidence>
<keyword evidence="3" id="KW-0862">Zinc</keyword>
<keyword evidence="4" id="KW-0539">Nucleus</keyword>
<sequence length="228" mass="25232">MSSKARTLSDSSFSSSSERPIALSVDTSATVSNPATLSSISGTPIERTPSEISATLIERTPAQDGVRLDNTGSSARDKCTEMMYKALSLVGWANPEHLVSLSSSLERLTWKTYGPEDAKYKARIRSLYLNLKDRNNPGFRERVLAGELSLERLNTMSTDDMASPELKQQVQALQKQALNDAQVAKDSQAETDQFKCGKCGYRKTKYFQKQTRSADEPMTTFVTCLHCK</sequence>
<evidence type="ECO:0000256" key="1">
    <source>
        <dbReference type="ARBA" id="ARBA00022723"/>
    </source>
</evidence>
<dbReference type="GO" id="GO:0008270">
    <property type="term" value="F:zinc ion binding"/>
    <property type="evidence" value="ECO:0007669"/>
    <property type="project" value="UniProtKB-KW"/>
</dbReference>
<evidence type="ECO:0000259" key="7">
    <source>
        <dbReference type="PROSITE" id="PS51133"/>
    </source>
</evidence>
<dbReference type="AlphaFoldDB" id="A0A139A535"/>
<dbReference type="Gene3D" id="1.10.472.30">
    <property type="entry name" value="Transcription elongation factor S-II, central domain"/>
    <property type="match status" value="1"/>
</dbReference>
<dbReference type="Gene3D" id="2.20.25.10">
    <property type="match status" value="1"/>
</dbReference>
<keyword evidence="1" id="KW-0479">Metal-binding</keyword>
<protein>
    <submittedName>
        <fullName evidence="9">Transcription elongation factor</fullName>
    </submittedName>
</protein>
<dbReference type="InterPro" id="IPR036575">
    <property type="entry name" value="TFIIS_cen_dom_sf"/>
</dbReference>
<dbReference type="EMBL" id="KQ965794">
    <property type="protein sequence ID" value="KXS11900.1"/>
    <property type="molecule type" value="Genomic_DNA"/>
</dbReference>
<dbReference type="GO" id="GO:0006351">
    <property type="term" value="P:DNA-templated transcription"/>
    <property type="evidence" value="ECO:0007669"/>
    <property type="project" value="InterPro"/>
</dbReference>
<keyword evidence="9" id="KW-0251">Elongation factor</keyword>
<dbReference type="CDD" id="cd13749">
    <property type="entry name" value="Zn-ribbon_TFIIS"/>
    <property type="match status" value="1"/>
</dbReference>
<dbReference type="PANTHER" id="PTHR11477:SF0">
    <property type="entry name" value="IP08861P-RELATED"/>
    <property type="match status" value="1"/>
</dbReference>
<feature type="region of interest" description="Disordered" evidence="6">
    <location>
        <begin position="24"/>
        <end position="46"/>
    </location>
</feature>
<evidence type="ECO:0000256" key="4">
    <source>
        <dbReference type="ARBA" id="ARBA00023242"/>
    </source>
</evidence>
<dbReference type="Proteomes" id="UP000070544">
    <property type="component" value="Unassembled WGS sequence"/>
</dbReference>
<dbReference type="PANTHER" id="PTHR11477">
    <property type="entry name" value="TRANSCRIPTION FACTOR S-II ZINC FINGER DOMAIN-CONTAINING PROTEIN"/>
    <property type="match status" value="1"/>
</dbReference>
<dbReference type="GO" id="GO:0003746">
    <property type="term" value="F:translation elongation factor activity"/>
    <property type="evidence" value="ECO:0007669"/>
    <property type="project" value="UniProtKB-KW"/>
</dbReference>
<dbReference type="InterPro" id="IPR001222">
    <property type="entry name" value="Znf_TFIIS"/>
</dbReference>
<organism evidence="9 10">
    <name type="scientific">Gonapodya prolifera (strain JEL478)</name>
    <name type="common">Monoblepharis prolifera</name>
    <dbReference type="NCBI Taxonomy" id="1344416"/>
    <lineage>
        <taxon>Eukaryota</taxon>
        <taxon>Fungi</taxon>
        <taxon>Fungi incertae sedis</taxon>
        <taxon>Chytridiomycota</taxon>
        <taxon>Chytridiomycota incertae sedis</taxon>
        <taxon>Monoblepharidomycetes</taxon>
        <taxon>Monoblepharidales</taxon>
        <taxon>Gonapodyaceae</taxon>
        <taxon>Gonapodya</taxon>
    </lineage>
</organism>
<name>A0A139A535_GONPJ</name>
<feature type="domain" description="TFIIS-type" evidence="7">
    <location>
        <begin position="192"/>
        <end position="228"/>
    </location>
</feature>
<dbReference type="STRING" id="1344416.A0A139A535"/>
<dbReference type="InterPro" id="IPR003618">
    <property type="entry name" value="TFIIS_cen_dom"/>
</dbReference>